<dbReference type="Gramene" id="KQJ90388">
    <property type="protein sequence ID" value="KQJ90388"/>
    <property type="gene ID" value="BRADI_4g31206v3"/>
</dbReference>
<proteinExistence type="predicted"/>
<evidence type="ECO:0000256" key="1">
    <source>
        <dbReference type="SAM" id="MobiDB-lite"/>
    </source>
</evidence>
<reference evidence="3" key="2">
    <citation type="submission" date="2017-06" db="EMBL/GenBank/DDBJ databases">
        <title>WGS assembly of Brachypodium distachyon.</title>
        <authorList>
            <consortium name="The International Brachypodium Initiative"/>
            <person name="Lucas S."/>
            <person name="Harmon-Smith M."/>
            <person name="Lail K."/>
            <person name="Tice H."/>
            <person name="Grimwood J."/>
            <person name="Bruce D."/>
            <person name="Barry K."/>
            <person name="Shu S."/>
            <person name="Lindquist E."/>
            <person name="Wang M."/>
            <person name="Pitluck S."/>
            <person name="Vogel J.P."/>
            <person name="Garvin D.F."/>
            <person name="Mockler T.C."/>
            <person name="Schmutz J."/>
            <person name="Rokhsar D."/>
            <person name="Bevan M.W."/>
        </authorList>
    </citation>
    <scope>NUCLEOTIDE SEQUENCE</scope>
    <source>
        <strain evidence="3">Bd21</strain>
    </source>
</reference>
<keyword evidence="2" id="KW-0812">Transmembrane</keyword>
<dbReference type="Gene3D" id="3.30.200.20">
    <property type="entry name" value="Phosphorylase Kinase, domain 1"/>
    <property type="match status" value="1"/>
</dbReference>
<dbReference type="InParanoid" id="A0A0Q3EVP4"/>
<feature type="region of interest" description="Disordered" evidence="1">
    <location>
        <begin position="40"/>
        <end position="102"/>
    </location>
</feature>
<organism evidence="3">
    <name type="scientific">Brachypodium distachyon</name>
    <name type="common">Purple false brome</name>
    <name type="synonym">Trachynia distachya</name>
    <dbReference type="NCBI Taxonomy" id="15368"/>
    <lineage>
        <taxon>Eukaryota</taxon>
        <taxon>Viridiplantae</taxon>
        <taxon>Streptophyta</taxon>
        <taxon>Embryophyta</taxon>
        <taxon>Tracheophyta</taxon>
        <taxon>Spermatophyta</taxon>
        <taxon>Magnoliopsida</taxon>
        <taxon>Liliopsida</taxon>
        <taxon>Poales</taxon>
        <taxon>Poaceae</taxon>
        <taxon>BOP clade</taxon>
        <taxon>Pooideae</taxon>
        <taxon>Stipodae</taxon>
        <taxon>Brachypodieae</taxon>
        <taxon>Brachypodium</taxon>
    </lineage>
</organism>
<dbReference type="EnsemblPlants" id="KQJ90388">
    <property type="protein sequence ID" value="KQJ90388"/>
    <property type="gene ID" value="BRADI_4g31206v3"/>
</dbReference>
<dbReference type="Proteomes" id="UP000008810">
    <property type="component" value="Chromosome 4"/>
</dbReference>
<feature type="transmembrane region" description="Helical" evidence="2">
    <location>
        <begin position="6"/>
        <end position="28"/>
    </location>
</feature>
<keyword evidence="5" id="KW-1185">Reference proteome</keyword>
<gene>
    <name evidence="3" type="ORF">BRADI_4g31206v3</name>
</gene>
<evidence type="ECO:0000313" key="5">
    <source>
        <dbReference type="Proteomes" id="UP000008810"/>
    </source>
</evidence>
<protein>
    <submittedName>
        <fullName evidence="3 4">Uncharacterized protein</fullName>
    </submittedName>
</protein>
<feature type="compositionally biased region" description="Low complexity" evidence="1">
    <location>
        <begin position="54"/>
        <end position="66"/>
    </location>
</feature>
<keyword evidence="2" id="KW-1133">Transmembrane helix</keyword>
<evidence type="ECO:0000313" key="4">
    <source>
        <dbReference type="EnsemblPlants" id="KQJ90388"/>
    </source>
</evidence>
<accession>A0A0Q3EVP4</accession>
<dbReference type="AlphaFoldDB" id="A0A0Q3EVP4"/>
<keyword evidence="2" id="KW-0472">Membrane</keyword>
<name>A0A0Q3EVP4_BRADI</name>
<dbReference type="EMBL" id="CM000883">
    <property type="protein sequence ID" value="KQJ90388.1"/>
    <property type="molecule type" value="Genomic_DNA"/>
</dbReference>
<evidence type="ECO:0000313" key="3">
    <source>
        <dbReference type="EMBL" id="KQJ90388.1"/>
    </source>
</evidence>
<sequence length="168" mass="18235">MPCTSAHILLSSFMVIVENPLIGLFLLFMGRNSIPRSLASAARARPLRRPSPSRRPSATARALLRPWGASVGRPRSSSDVAQPDPPRRHPPSAGLKRGLDGDDADGSLQCHRHVFPSTRGCLPLLRRDADLPLEGLKKFNLSELEAATNNFSEQSLIGESVSCTVYKA</sequence>
<reference evidence="3 4" key="1">
    <citation type="journal article" date="2010" name="Nature">
        <title>Genome sequencing and analysis of the model grass Brachypodium distachyon.</title>
        <authorList>
            <consortium name="International Brachypodium Initiative"/>
        </authorList>
    </citation>
    <scope>NUCLEOTIDE SEQUENCE [LARGE SCALE GENOMIC DNA]</scope>
    <source>
        <strain evidence="3 4">Bd21</strain>
    </source>
</reference>
<reference evidence="4" key="3">
    <citation type="submission" date="2018-08" db="UniProtKB">
        <authorList>
            <consortium name="EnsemblPlants"/>
        </authorList>
    </citation>
    <scope>IDENTIFICATION</scope>
    <source>
        <strain evidence="4">cv. Bd21</strain>
    </source>
</reference>
<evidence type="ECO:0000256" key="2">
    <source>
        <dbReference type="SAM" id="Phobius"/>
    </source>
</evidence>